<dbReference type="InterPro" id="IPR019719">
    <property type="entry name" value="DUF2599"/>
</dbReference>
<gene>
    <name evidence="3" type="ORF">GCM10009809_36190</name>
</gene>
<feature type="chain" id="PRO_5045154267" description="DUF2599 domain-containing protein" evidence="2">
    <location>
        <begin position="21"/>
        <end position="266"/>
    </location>
</feature>
<organism evidence="3 4">
    <name type="scientific">Isoptericola hypogeus</name>
    <dbReference type="NCBI Taxonomy" id="300179"/>
    <lineage>
        <taxon>Bacteria</taxon>
        <taxon>Bacillati</taxon>
        <taxon>Actinomycetota</taxon>
        <taxon>Actinomycetes</taxon>
        <taxon>Micrococcales</taxon>
        <taxon>Promicromonosporaceae</taxon>
        <taxon>Isoptericola</taxon>
    </lineage>
</organism>
<name>A0ABN2JSQ2_9MICO</name>
<dbReference type="EMBL" id="BAAAPM010000009">
    <property type="protein sequence ID" value="GAA1737853.1"/>
    <property type="molecule type" value="Genomic_DNA"/>
</dbReference>
<evidence type="ECO:0000256" key="1">
    <source>
        <dbReference type="SAM" id="MobiDB-lite"/>
    </source>
</evidence>
<feature type="signal peptide" evidence="2">
    <location>
        <begin position="1"/>
        <end position="20"/>
    </location>
</feature>
<evidence type="ECO:0000256" key="2">
    <source>
        <dbReference type="SAM" id="SignalP"/>
    </source>
</evidence>
<evidence type="ECO:0000313" key="3">
    <source>
        <dbReference type="EMBL" id="GAA1737853.1"/>
    </source>
</evidence>
<keyword evidence="4" id="KW-1185">Reference proteome</keyword>
<evidence type="ECO:0008006" key="5">
    <source>
        <dbReference type="Google" id="ProtNLM"/>
    </source>
</evidence>
<keyword evidence="2" id="KW-0732">Signal</keyword>
<dbReference type="Proteomes" id="UP001501138">
    <property type="component" value="Unassembled WGS sequence"/>
</dbReference>
<reference evidence="3 4" key="1">
    <citation type="journal article" date="2019" name="Int. J. Syst. Evol. Microbiol.">
        <title>The Global Catalogue of Microorganisms (GCM) 10K type strain sequencing project: providing services to taxonomists for standard genome sequencing and annotation.</title>
        <authorList>
            <consortium name="The Broad Institute Genomics Platform"/>
            <consortium name="The Broad Institute Genome Sequencing Center for Infectious Disease"/>
            <person name="Wu L."/>
            <person name="Ma J."/>
        </authorList>
    </citation>
    <scope>NUCLEOTIDE SEQUENCE [LARGE SCALE GENOMIC DNA]</scope>
    <source>
        <strain evidence="3 4">JCM 15589</strain>
    </source>
</reference>
<dbReference type="Pfam" id="PF10783">
    <property type="entry name" value="DUF2599"/>
    <property type="match status" value="1"/>
</dbReference>
<feature type="region of interest" description="Disordered" evidence="1">
    <location>
        <begin position="26"/>
        <end position="47"/>
    </location>
</feature>
<sequence>MPAALPAVTVAALLCLGACAGGGDTAPPPTPSAATAPTASADPGASASASAAPLSVEVSSGQVTLVITVPGAAIDAPHVAVSDDPADATRTITLDLAGLPADDPPTVTLAAPRGTLGRNGDGSLTVLDADDDPVGGLSAPTGARFVVDGEAVEVRPAGGDDGDGPGEAATTLGTAGVASADWGEREGGRSLAVDATGWARSAGEAGVDVVWAELVAAEPEVDTATMRDQLACHAIGAPDKATWNLEPWRPDVGLLATMAARCNPTP</sequence>
<evidence type="ECO:0000313" key="4">
    <source>
        <dbReference type="Proteomes" id="UP001501138"/>
    </source>
</evidence>
<comment type="caution">
    <text evidence="3">The sequence shown here is derived from an EMBL/GenBank/DDBJ whole genome shotgun (WGS) entry which is preliminary data.</text>
</comment>
<accession>A0ABN2JSQ2</accession>
<protein>
    <recommendedName>
        <fullName evidence="5">DUF2599 domain-containing protein</fullName>
    </recommendedName>
</protein>
<feature type="compositionally biased region" description="Low complexity" evidence="1">
    <location>
        <begin position="32"/>
        <end position="47"/>
    </location>
</feature>
<proteinExistence type="predicted"/>